<reference evidence="1 2" key="1">
    <citation type="submission" date="2014-03" db="EMBL/GenBank/DDBJ databases">
        <title>Complete genome sequence of a deeply braunched marine Bacteroidia bacterium Draconibacterium orientale type strain FH5T.</title>
        <authorList>
            <person name="Li X."/>
            <person name="Wang X."/>
            <person name="Xie Z."/>
            <person name="Du Z."/>
            <person name="Chen G."/>
        </authorList>
    </citation>
    <scope>NUCLEOTIDE SEQUENCE [LARGE SCALE GENOMIC DNA]</scope>
    <source>
        <strain evidence="1 2">FH5</strain>
    </source>
</reference>
<gene>
    <name evidence="1" type="ORF">FH5T_19160</name>
</gene>
<evidence type="ECO:0000313" key="1">
    <source>
        <dbReference type="EMBL" id="AHW62293.1"/>
    </source>
</evidence>
<dbReference type="Proteomes" id="UP000023772">
    <property type="component" value="Chromosome"/>
</dbReference>
<keyword evidence="2" id="KW-1185">Reference proteome</keyword>
<sequence>MDFWPKVIFGFQRHWLNYPENERNMNVLERWRGKWQVASGRINTTIRRFCNSVNSKKRKKTERSVKWRVLKK</sequence>
<accession>A0ABM5QFT2</accession>
<name>A0ABM5QFT2_9BACT</name>
<proteinExistence type="predicted"/>
<organism evidence="1 2">
    <name type="scientific">Draconibacterium orientale</name>
    <dbReference type="NCBI Taxonomy" id="1168034"/>
    <lineage>
        <taxon>Bacteria</taxon>
        <taxon>Pseudomonadati</taxon>
        <taxon>Bacteroidota</taxon>
        <taxon>Bacteroidia</taxon>
        <taxon>Marinilabiliales</taxon>
        <taxon>Prolixibacteraceae</taxon>
        <taxon>Draconibacterium</taxon>
    </lineage>
</organism>
<protein>
    <submittedName>
        <fullName evidence="1">Uncharacterized protein</fullName>
    </submittedName>
</protein>
<dbReference type="EMBL" id="CP007451">
    <property type="protein sequence ID" value="AHW62293.1"/>
    <property type="molecule type" value="Genomic_DNA"/>
</dbReference>
<evidence type="ECO:0000313" key="2">
    <source>
        <dbReference type="Proteomes" id="UP000023772"/>
    </source>
</evidence>